<keyword evidence="2" id="KW-1185">Reference proteome</keyword>
<comment type="caution">
    <text evidence="1">The sequence shown here is derived from an EMBL/GenBank/DDBJ whole genome shotgun (WGS) entry which is preliminary data.</text>
</comment>
<accession>A0ABP4QYL5</accession>
<organism evidence="1 2">
    <name type="scientific">Nonomuraea maheshkhaliensis</name>
    <dbReference type="NCBI Taxonomy" id="419590"/>
    <lineage>
        <taxon>Bacteria</taxon>
        <taxon>Bacillati</taxon>
        <taxon>Actinomycetota</taxon>
        <taxon>Actinomycetes</taxon>
        <taxon>Streptosporangiales</taxon>
        <taxon>Streptosporangiaceae</taxon>
        <taxon>Nonomuraea</taxon>
    </lineage>
</organism>
<reference evidence="2" key="1">
    <citation type="journal article" date="2019" name="Int. J. Syst. Evol. Microbiol.">
        <title>The Global Catalogue of Microorganisms (GCM) 10K type strain sequencing project: providing services to taxonomists for standard genome sequencing and annotation.</title>
        <authorList>
            <consortium name="The Broad Institute Genomics Platform"/>
            <consortium name="The Broad Institute Genome Sequencing Center for Infectious Disease"/>
            <person name="Wu L."/>
            <person name="Ma J."/>
        </authorList>
    </citation>
    <scope>NUCLEOTIDE SEQUENCE [LARGE SCALE GENOMIC DNA]</scope>
    <source>
        <strain evidence="2">JCM 13929</strain>
    </source>
</reference>
<sequence>MSAERRVRPAAELARAHAQLRQVDEAVARLLEAESITPDHIHTRRVARQLVSDLLSMQDSASFELWELAERAGA</sequence>
<protein>
    <submittedName>
        <fullName evidence="1">Uncharacterized protein</fullName>
    </submittedName>
</protein>
<dbReference type="EMBL" id="BAAAMU010000010">
    <property type="protein sequence ID" value="GAA1622726.1"/>
    <property type="molecule type" value="Genomic_DNA"/>
</dbReference>
<gene>
    <name evidence="1" type="ORF">GCM10009733_019210</name>
</gene>
<proteinExistence type="predicted"/>
<evidence type="ECO:0000313" key="2">
    <source>
        <dbReference type="Proteomes" id="UP001500064"/>
    </source>
</evidence>
<dbReference type="Proteomes" id="UP001500064">
    <property type="component" value="Unassembled WGS sequence"/>
</dbReference>
<name>A0ABP4QYL5_9ACTN</name>
<evidence type="ECO:0000313" key="1">
    <source>
        <dbReference type="EMBL" id="GAA1622726.1"/>
    </source>
</evidence>